<evidence type="ECO:0000313" key="1">
    <source>
        <dbReference type="EMBL" id="ASJ16728.1"/>
    </source>
</evidence>
<accession>A0A2Z2N3P6</accession>
<reference evidence="1 2" key="1">
    <citation type="submission" date="2016-04" db="EMBL/GenBank/DDBJ databases">
        <title>Complete genome sequence of Thermococcus chitonophagus type strain GC74.</title>
        <authorList>
            <person name="Oger P.M."/>
        </authorList>
    </citation>
    <scope>NUCLEOTIDE SEQUENCE [LARGE SCALE GENOMIC DNA]</scope>
    <source>
        <strain evidence="1 2">GC74</strain>
    </source>
</reference>
<dbReference type="GeneID" id="33322193"/>
<organism evidence="1 2">
    <name type="scientific">Thermococcus chitonophagus</name>
    <dbReference type="NCBI Taxonomy" id="54262"/>
    <lineage>
        <taxon>Archaea</taxon>
        <taxon>Methanobacteriati</taxon>
        <taxon>Methanobacteriota</taxon>
        <taxon>Thermococci</taxon>
        <taxon>Thermococcales</taxon>
        <taxon>Thermococcaceae</taxon>
        <taxon>Thermococcus</taxon>
    </lineage>
</organism>
<gene>
    <name evidence="1" type="ORF">A3L04_06400</name>
</gene>
<dbReference type="EMBL" id="CP015193">
    <property type="protein sequence ID" value="ASJ16728.1"/>
    <property type="molecule type" value="Genomic_DNA"/>
</dbReference>
<proteinExistence type="predicted"/>
<dbReference type="PROSITE" id="PS51257">
    <property type="entry name" value="PROKAR_LIPOPROTEIN"/>
    <property type="match status" value="1"/>
</dbReference>
<sequence length="369" mass="42024">MKSLPLLLAIILFTATISGCITQTQTKTITVTRTITKTEATTPEVISTSREITSVSPTTSPKKDPCLNDSWRDDFEKALACVFDLQRNRNFDPVFSLSLTGNKTKDALTITDFLVNYVYLDTYLENQSMAKGYYYNIKTPYEVFQTRRGTYADMALFAAYALARDGFETYLFYIRTEKGFGVLPGFKIIVDHPWVPREPLVIFWPFRIPMRLSAALKLLEIVGDPPKNITVWDVKYEDGRYEVEKLGTIPASEFQFQATEWMLFGTPEVEVMNELLERDFPGCKFTLNLGALTENAKAIKVEVPYGLLLFSYPFRERYTEILYTVMLSNKTLVKELTECKVLLLAQDASIDLNNPPANYTAIYSGWVGK</sequence>
<dbReference type="OrthoDB" id="102339at2157"/>
<dbReference type="Proteomes" id="UP000250189">
    <property type="component" value="Chromosome"/>
</dbReference>
<dbReference type="RefSeq" id="WP_068578050.1">
    <property type="nucleotide sequence ID" value="NZ_CP015193.1"/>
</dbReference>
<protein>
    <recommendedName>
        <fullName evidence="3">Transglutaminase-like domain-containing protein</fullName>
    </recommendedName>
</protein>
<evidence type="ECO:0008006" key="3">
    <source>
        <dbReference type="Google" id="ProtNLM"/>
    </source>
</evidence>
<keyword evidence="2" id="KW-1185">Reference proteome</keyword>
<evidence type="ECO:0000313" key="2">
    <source>
        <dbReference type="Proteomes" id="UP000250189"/>
    </source>
</evidence>
<dbReference type="AlphaFoldDB" id="A0A2Z2N3P6"/>
<name>A0A2Z2N3P6_9EURY</name>